<reference evidence="1" key="1">
    <citation type="submission" date="2021-03" db="EMBL/GenBank/DDBJ databases">
        <title>Molecular epidemiology and mechanisms of colistin and carbapenem resistance in Enterobacteriaceae from clinical isolates, the environment and porcine samples in Pretoria, South Africa.</title>
        <authorList>
            <person name="Bogoshi D."/>
            <person name="Mbelle N.M."/>
            <person name="Naidoo V."/>
            <person name="Osei Sekyere J."/>
        </authorList>
    </citation>
    <scope>NUCLEOTIDE SEQUENCE</scope>
    <source>
        <strain evidence="1">C029</strain>
    </source>
</reference>
<proteinExistence type="predicted"/>
<dbReference type="Proteomes" id="UP000664267">
    <property type="component" value="Unassembled WGS sequence"/>
</dbReference>
<sequence>MMLFFFPHLTLKLSLILFFFLRFSSRAGPYPETAALHLPVGAIFKFQKVIFLLMAA</sequence>
<dbReference type="EMBL" id="JAGETN010000015">
    <property type="protein sequence ID" value="MBO2025571.1"/>
    <property type="molecule type" value="Genomic_DNA"/>
</dbReference>
<organism evidence="1 2">
    <name type="scientific">Klebsiella pneumoniae</name>
    <dbReference type="NCBI Taxonomy" id="573"/>
    <lineage>
        <taxon>Bacteria</taxon>
        <taxon>Pseudomonadati</taxon>
        <taxon>Pseudomonadota</taxon>
        <taxon>Gammaproteobacteria</taxon>
        <taxon>Enterobacterales</taxon>
        <taxon>Enterobacteriaceae</taxon>
        <taxon>Klebsiella/Raoultella group</taxon>
        <taxon>Klebsiella</taxon>
        <taxon>Klebsiella pneumoniae complex</taxon>
    </lineage>
</organism>
<name>A0A939NMF9_KLEPN</name>
<evidence type="ECO:0000313" key="1">
    <source>
        <dbReference type="EMBL" id="MBO2025571.1"/>
    </source>
</evidence>
<dbReference type="AlphaFoldDB" id="A0A939NMF9"/>
<gene>
    <name evidence="1" type="ORF">J4733_09920</name>
</gene>
<accession>A0A939NMF9</accession>
<protein>
    <submittedName>
        <fullName evidence="1">Uncharacterized protein</fullName>
    </submittedName>
</protein>
<comment type="caution">
    <text evidence="1">The sequence shown here is derived from an EMBL/GenBank/DDBJ whole genome shotgun (WGS) entry which is preliminary data.</text>
</comment>
<evidence type="ECO:0000313" key="2">
    <source>
        <dbReference type="Proteomes" id="UP000664267"/>
    </source>
</evidence>